<keyword evidence="2" id="KW-1185">Reference proteome</keyword>
<dbReference type="AlphaFoldDB" id="A0A4P6JRD0"/>
<evidence type="ECO:0000313" key="2">
    <source>
        <dbReference type="Proteomes" id="UP000290365"/>
    </source>
</evidence>
<organism evidence="1 2">
    <name type="scientific">Ktedonosporobacter rubrisoli</name>
    <dbReference type="NCBI Taxonomy" id="2509675"/>
    <lineage>
        <taxon>Bacteria</taxon>
        <taxon>Bacillati</taxon>
        <taxon>Chloroflexota</taxon>
        <taxon>Ktedonobacteria</taxon>
        <taxon>Ktedonobacterales</taxon>
        <taxon>Ktedonosporobacteraceae</taxon>
        <taxon>Ktedonosporobacter</taxon>
    </lineage>
</organism>
<dbReference type="EMBL" id="CP035758">
    <property type="protein sequence ID" value="QBD78009.1"/>
    <property type="molecule type" value="Genomic_DNA"/>
</dbReference>
<sequence>MVIVLTPPVKLGQTYILPASILPKGHVNDQDRSSLYIDASSKGITYAYCVRQLEAHTYLVRVAATPKAAPKGFTFLVKEEQLVHLYPYR</sequence>
<accession>A0A4P6JRD0</accession>
<gene>
    <name evidence="1" type="ORF">EPA93_19210</name>
</gene>
<proteinExistence type="predicted"/>
<name>A0A4P6JRD0_KTERU</name>
<protein>
    <submittedName>
        <fullName evidence="1">Uncharacterized protein</fullName>
    </submittedName>
</protein>
<dbReference type="Proteomes" id="UP000290365">
    <property type="component" value="Chromosome"/>
</dbReference>
<dbReference type="RefSeq" id="WP_129889062.1">
    <property type="nucleotide sequence ID" value="NZ_CP035758.1"/>
</dbReference>
<dbReference type="KEGG" id="kbs:EPA93_19210"/>
<reference evidence="1 2" key="1">
    <citation type="submission" date="2019-01" db="EMBL/GenBank/DDBJ databases">
        <title>Ktedonosporobacter rubrisoli SCAWS-G2.</title>
        <authorList>
            <person name="Huang Y."/>
            <person name="Yan B."/>
        </authorList>
    </citation>
    <scope>NUCLEOTIDE SEQUENCE [LARGE SCALE GENOMIC DNA]</scope>
    <source>
        <strain evidence="1 2">SCAWS-G2</strain>
    </source>
</reference>
<evidence type="ECO:0000313" key="1">
    <source>
        <dbReference type="EMBL" id="QBD78009.1"/>
    </source>
</evidence>